<comment type="caution">
    <text evidence="1">The sequence shown here is derived from an EMBL/GenBank/DDBJ whole genome shotgun (WGS) entry which is preliminary data.</text>
</comment>
<gene>
    <name evidence="1" type="ORF">US19_C0003G0033</name>
</gene>
<name>A0A0G0EUE0_9BACT</name>
<sequence length="192" mass="20709">MKNSFGAGLLEVLVAITISAAAGVLLIKTFVENQGLYFEQSSKITQGFSINSAYSEISESIKKSSAVAPANLIGSPQFTTDNNTLVLELPSIDSSGNVINQTFDYIVITREGQNLSFLKKKLFPNPLSQRSPEDKLLATNVSSFTLSYKDQAGNQVSPTNAQKVSFNFELSQKAGYANQQSSAAGEINLRNN</sequence>
<dbReference type="EMBL" id="LBSA01000003">
    <property type="protein sequence ID" value="KKQ10538.1"/>
    <property type="molecule type" value="Genomic_DNA"/>
</dbReference>
<protein>
    <submittedName>
        <fullName evidence="1">Uncharacterized protein</fullName>
    </submittedName>
</protein>
<dbReference type="AlphaFoldDB" id="A0A0G0EUE0"/>
<evidence type="ECO:0000313" key="1">
    <source>
        <dbReference type="EMBL" id="KKQ10538.1"/>
    </source>
</evidence>
<reference evidence="1 2" key="1">
    <citation type="journal article" date="2015" name="Nature">
        <title>rRNA introns, odd ribosomes, and small enigmatic genomes across a large radiation of phyla.</title>
        <authorList>
            <person name="Brown C.T."/>
            <person name="Hug L.A."/>
            <person name="Thomas B.C."/>
            <person name="Sharon I."/>
            <person name="Castelle C.J."/>
            <person name="Singh A."/>
            <person name="Wilkins M.J."/>
            <person name="Williams K.H."/>
            <person name="Banfield J.F."/>
        </authorList>
    </citation>
    <scope>NUCLEOTIDE SEQUENCE [LARGE SCALE GENOMIC DNA]</scope>
</reference>
<accession>A0A0G0EUE0</accession>
<organism evidence="1 2">
    <name type="scientific">Candidatus Daviesbacteria bacterium GW2011_GWB1_36_5</name>
    <dbReference type="NCBI Taxonomy" id="1618426"/>
    <lineage>
        <taxon>Bacteria</taxon>
        <taxon>Candidatus Daviesiibacteriota</taxon>
    </lineage>
</organism>
<evidence type="ECO:0000313" key="2">
    <source>
        <dbReference type="Proteomes" id="UP000034492"/>
    </source>
</evidence>
<dbReference type="Proteomes" id="UP000034492">
    <property type="component" value="Unassembled WGS sequence"/>
</dbReference>
<proteinExistence type="predicted"/>